<proteinExistence type="predicted"/>
<evidence type="ECO:0000256" key="2">
    <source>
        <dbReference type="ARBA" id="ARBA00022840"/>
    </source>
</evidence>
<dbReference type="RefSeq" id="WP_121649233.1">
    <property type="nucleotide sequence ID" value="NZ_RCUX01000010.1"/>
</dbReference>
<dbReference type="PROSITE" id="PS50893">
    <property type="entry name" value="ABC_TRANSPORTER_2"/>
    <property type="match status" value="1"/>
</dbReference>
<dbReference type="GO" id="GO:0022857">
    <property type="term" value="F:transmembrane transporter activity"/>
    <property type="evidence" value="ECO:0007669"/>
    <property type="project" value="TreeGrafter"/>
</dbReference>
<dbReference type="AlphaFoldDB" id="A0A3L7A322"/>
<dbReference type="InterPro" id="IPR027417">
    <property type="entry name" value="P-loop_NTPase"/>
</dbReference>
<keyword evidence="2 4" id="KW-0067">ATP-binding</keyword>
<feature type="domain" description="ABC transporter" evidence="3">
    <location>
        <begin position="6"/>
        <end position="221"/>
    </location>
</feature>
<accession>A0A3L7A322</accession>
<comment type="caution">
    <text evidence="4">The sequence shown here is derived from an EMBL/GenBank/DDBJ whole genome shotgun (WGS) entry which is preliminary data.</text>
</comment>
<name>A0A3L7A322_9MICO</name>
<sequence length="221" mass="23183">MTSALLHADNLSHAFPDGENTRLILDGFSLDLSAGEMVGVHGPSGTGKTTLLRILAGLLPPQEGTVWVAGESLNYATPRALARIRTAHIGFLAQSGDLLRSESVAANIELPLLFIRPRVGQSERARRVRAALGTVGLGDLRPEQNVDTLSGGQRQRVALARALIRAPAILIADEPTAALDAAAATLLATHLRALADAGTAVLLASHDPRILTPCDRLIPLG</sequence>
<dbReference type="Proteomes" id="UP000272503">
    <property type="component" value="Unassembled WGS sequence"/>
</dbReference>
<dbReference type="Gene3D" id="3.40.50.300">
    <property type="entry name" value="P-loop containing nucleotide triphosphate hydrolases"/>
    <property type="match status" value="1"/>
</dbReference>
<keyword evidence="5" id="KW-1185">Reference proteome</keyword>
<evidence type="ECO:0000256" key="1">
    <source>
        <dbReference type="ARBA" id="ARBA00022741"/>
    </source>
</evidence>
<evidence type="ECO:0000313" key="5">
    <source>
        <dbReference type="Proteomes" id="UP000272503"/>
    </source>
</evidence>
<dbReference type="InterPro" id="IPR003439">
    <property type="entry name" value="ABC_transporter-like_ATP-bd"/>
</dbReference>
<dbReference type="InterPro" id="IPR015854">
    <property type="entry name" value="ABC_transpr_LolD-like"/>
</dbReference>
<dbReference type="InterPro" id="IPR017871">
    <property type="entry name" value="ABC_transporter-like_CS"/>
</dbReference>
<gene>
    <name evidence="4" type="ORF">D9V32_12395</name>
</gene>
<dbReference type="EMBL" id="RCUX01000010">
    <property type="protein sequence ID" value="RLP74484.1"/>
    <property type="molecule type" value="Genomic_DNA"/>
</dbReference>
<dbReference type="GO" id="GO:0016887">
    <property type="term" value="F:ATP hydrolysis activity"/>
    <property type="evidence" value="ECO:0007669"/>
    <property type="project" value="InterPro"/>
</dbReference>
<dbReference type="Pfam" id="PF00005">
    <property type="entry name" value="ABC_tran"/>
    <property type="match status" value="1"/>
</dbReference>
<reference evidence="4 5" key="1">
    <citation type="submission" date="2018-10" db="EMBL/GenBank/DDBJ databases">
        <authorList>
            <person name="Li J."/>
        </authorList>
    </citation>
    <scope>NUCLEOTIDE SEQUENCE [LARGE SCALE GENOMIC DNA]</scope>
    <source>
        <strain evidence="4 5">IF 016277</strain>
    </source>
</reference>
<dbReference type="OrthoDB" id="4425833at2"/>
<dbReference type="GO" id="GO:0005886">
    <property type="term" value="C:plasma membrane"/>
    <property type="evidence" value="ECO:0007669"/>
    <property type="project" value="TreeGrafter"/>
</dbReference>
<dbReference type="SUPFAM" id="SSF52540">
    <property type="entry name" value="P-loop containing nucleoside triphosphate hydrolases"/>
    <property type="match status" value="1"/>
</dbReference>
<protein>
    <submittedName>
        <fullName evidence="4">ATP-binding cassette domain-containing protein</fullName>
    </submittedName>
</protein>
<dbReference type="SMART" id="SM00382">
    <property type="entry name" value="AAA"/>
    <property type="match status" value="1"/>
</dbReference>
<keyword evidence="1" id="KW-0547">Nucleotide-binding</keyword>
<dbReference type="PROSITE" id="PS00211">
    <property type="entry name" value="ABC_TRANSPORTER_1"/>
    <property type="match status" value="1"/>
</dbReference>
<dbReference type="InterPro" id="IPR003593">
    <property type="entry name" value="AAA+_ATPase"/>
</dbReference>
<evidence type="ECO:0000259" key="3">
    <source>
        <dbReference type="PROSITE" id="PS50893"/>
    </source>
</evidence>
<dbReference type="GO" id="GO:0005524">
    <property type="term" value="F:ATP binding"/>
    <property type="evidence" value="ECO:0007669"/>
    <property type="project" value="UniProtKB-KW"/>
</dbReference>
<evidence type="ECO:0000313" key="4">
    <source>
        <dbReference type="EMBL" id="RLP74484.1"/>
    </source>
</evidence>
<dbReference type="PANTHER" id="PTHR24220">
    <property type="entry name" value="IMPORT ATP-BINDING PROTEIN"/>
    <property type="match status" value="1"/>
</dbReference>
<organism evidence="4 5">
    <name type="scientific">Mycetocola tolaasinivorans</name>
    <dbReference type="NCBI Taxonomy" id="76635"/>
    <lineage>
        <taxon>Bacteria</taxon>
        <taxon>Bacillati</taxon>
        <taxon>Actinomycetota</taxon>
        <taxon>Actinomycetes</taxon>
        <taxon>Micrococcales</taxon>
        <taxon>Microbacteriaceae</taxon>
        <taxon>Mycetocola</taxon>
    </lineage>
</organism>